<name>A0A8R2JS31_ACYPI</name>
<evidence type="ECO:0008006" key="3">
    <source>
        <dbReference type="Google" id="ProtNLM"/>
    </source>
</evidence>
<organism evidence="1 2">
    <name type="scientific">Acyrthosiphon pisum</name>
    <name type="common">Pea aphid</name>
    <dbReference type="NCBI Taxonomy" id="7029"/>
    <lineage>
        <taxon>Eukaryota</taxon>
        <taxon>Metazoa</taxon>
        <taxon>Ecdysozoa</taxon>
        <taxon>Arthropoda</taxon>
        <taxon>Hexapoda</taxon>
        <taxon>Insecta</taxon>
        <taxon>Pterygota</taxon>
        <taxon>Neoptera</taxon>
        <taxon>Paraneoptera</taxon>
        <taxon>Hemiptera</taxon>
        <taxon>Sternorrhyncha</taxon>
        <taxon>Aphidomorpha</taxon>
        <taxon>Aphidoidea</taxon>
        <taxon>Aphididae</taxon>
        <taxon>Macrosiphini</taxon>
        <taxon>Acyrthosiphon</taxon>
    </lineage>
</organism>
<dbReference type="InterPro" id="IPR008042">
    <property type="entry name" value="Retrotrans_Pao"/>
</dbReference>
<dbReference type="GO" id="GO:0071897">
    <property type="term" value="P:DNA biosynthetic process"/>
    <property type="evidence" value="ECO:0007669"/>
    <property type="project" value="UniProtKB-ARBA"/>
</dbReference>
<dbReference type="SUPFAM" id="SSF56672">
    <property type="entry name" value="DNA/RNA polymerases"/>
    <property type="match status" value="1"/>
</dbReference>
<dbReference type="InterPro" id="IPR043128">
    <property type="entry name" value="Rev_trsase/Diguanyl_cyclase"/>
</dbReference>
<evidence type="ECO:0000313" key="2">
    <source>
        <dbReference type="Proteomes" id="UP000007819"/>
    </source>
</evidence>
<reference evidence="1" key="2">
    <citation type="submission" date="2022-06" db="UniProtKB">
        <authorList>
            <consortium name="EnsemblMetazoa"/>
        </authorList>
    </citation>
    <scope>IDENTIFICATION</scope>
</reference>
<dbReference type="AlphaFoldDB" id="A0A8R2JS31"/>
<dbReference type="PANTHER" id="PTHR47331:SF5">
    <property type="entry name" value="RIBONUCLEASE H"/>
    <property type="match status" value="1"/>
</dbReference>
<protein>
    <recommendedName>
        <fullName evidence="3">Peptidase aspartic putative domain-containing protein</fullName>
    </recommendedName>
</protein>
<dbReference type="InterPro" id="IPR043502">
    <property type="entry name" value="DNA/RNA_pol_sf"/>
</dbReference>
<dbReference type="RefSeq" id="XP_029345873.1">
    <property type="nucleotide sequence ID" value="XM_029490013.1"/>
</dbReference>
<proteinExistence type="predicted"/>
<dbReference type="PANTHER" id="PTHR47331">
    <property type="entry name" value="PHD-TYPE DOMAIN-CONTAINING PROTEIN"/>
    <property type="match status" value="1"/>
</dbReference>
<evidence type="ECO:0000313" key="1">
    <source>
        <dbReference type="EnsemblMetazoa" id="XP_029345873.1"/>
    </source>
</evidence>
<dbReference type="Gene3D" id="3.30.70.270">
    <property type="match status" value="1"/>
</dbReference>
<keyword evidence="2" id="KW-1185">Reference proteome</keyword>
<reference evidence="2" key="1">
    <citation type="submission" date="2010-06" db="EMBL/GenBank/DDBJ databases">
        <authorList>
            <person name="Jiang H."/>
            <person name="Abraham K."/>
            <person name="Ali S."/>
            <person name="Alsbrooks S.L."/>
            <person name="Anim B.N."/>
            <person name="Anosike U.S."/>
            <person name="Attaway T."/>
            <person name="Bandaranaike D.P."/>
            <person name="Battles P.K."/>
            <person name="Bell S.N."/>
            <person name="Bell A.V."/>
            <person name="Beltran B."/>
            <person name="Bickham C."/>
            <person name="Bustamante Y."/>
            <person name="Caleb T."/>
            <person name="Canada A."/>
            <person name="Cardenas V."/>
            <person name="Carter K."/>
            <person name="Chacko J."/>
            <person name="Chandrabose M.N."/>
            <person name="Chavez D."/>
            <person name="Chavez A."/>
            <person name="Chen L."/>
            <person name="Chu H.-S."/>
            <person name="Claassen K.J."/>
            <person name="Cockrell R."/>
            <person name="Collins M."/>
            <person name="Cooper J.A."/>
            <person name="Cree A."/>
            <person name="Curry S.M."/>
            <person name="Da Y."/>
            <person name="Dao M.D."/>
            <person name="Das B."/>
            <person name="Davila M.-L."/>
            <person name="Davy-Carroll L."/>
            <person name="Denson S."/>
            <person name="Dinh H."/>
            <person name="Ebong V.E."/>
            <person name="Edwards J.R."/>
            <person name="Egan A."/>
            <person name="El-Daye J."/>
            <person name="Escobedo L."/>
            <person name="Fernandez S."/>
            <person name="Fernando P.R."/>
            <person name="Flagg N."/>
            <person name="Forbes L.D."/>
            <person name="Fowler R.G."/>
            <person name="Fu Q."/>
            <person name="Gabisi R.A."/>
            <person name="Ganer J."/>
            <person name="Garbino Pronczuk A."/>
            <person name="Garcia R.M."/>
            <person name="Garner T."/>
            <person name="Garrett T.E."/>
            <person name="Gonzalez D.A."/>
            <person name="Hamid H."/>
            <person name="Hawkins E.S."/>
            <person name="Hirani K."/>
            <person name="Hogues M.E."/>
            <person name="Hollins B."/>
            <person name="Hsiao C.-H."/>
            <person name="Jabil R."/>
            <person name="James M.L."/>
            <person name="Jhangiani S.N."/>
            <person name="Johnson B."/>
            <person name="Johnson Q."/>
            <person name="Joshi V."/>
            <person name="Kalu J.B."/>
            <person name="Kam C."/>
            <person name="Kashfia A."/>
            <person name="Keebler J."/>
            <person name="Kisamo H."/>
            <person name="Kovar C.L."/>
            <person name="Lago L.A."/>
            <person name="Lai C.-Y."/>
            <person name="Laidlaw J."/>
            <person name="Lara F."/>
            <person name="Le T.-K."/>
            <person name="Lee S.L."/>
            <person name="Legall F.H."/>
            <person name="Lemon S.J."/>
            <person name="Lewis L.R."/>
            <person name="Li B."/>
            <person name="Liu Y."/>
            <person name="Liu Y.-S."/>
            <person name="Lopez J."/>
            <person name="Lozado R.J."/>
            <person name="Lu J."/>
            <person name="Madu R.C."/>
            <person name="Maheshwari M."/>
            <person name="Maheshwari R."/>
            <person name="Malloy K."/>
            <person name="Martinez E."/>
            <person name="Mathew T."/>
            <person name="Mercado I.C."/>
            <person name="Mercado C."/>
            <person name="Meyer B."/>
            <person name="Montgomery K."/>
            <person name="Morgan M.B."/>
            <person name="Munidasa M."/>
            <person name="Nazareth L.V."/>
            <person name="Nelson J."/>
            <person name="Ng B.M."/>
            <person name="Nguyen N.B."/>
            <person name="Nguyen P.Q."/>
            <person name="Nguyen T."/>
            <person name="Obregon M."/>
            <person name="Okwuonu G.O."/>
            <person name="Onwere C.G."/>
            <person name="Orozco G."/>
            <person name="Parra A."/>
            <person name="Patel S."/>
            <person name="Patil S."/>
            <person name="Perez A."/>
            <person name="Perez Y."/>
            <person name="Pham C."/>
            <person name="Primus E.L."/>
            <person name="Pu L.-L."/>
            <person name="Puazo M."/>
            <person name="Qin X."/>
            <person name="Quiroz J.B."/>
            <person name="Reese J."/>
            <person name="Richards S."/>
            <person name="Rives C.M."/>
            <person name="Robberts R."/>
            <person name="Ruiz S.J."/>
            <person name="Ruiz M.J."/>
            <person name="Santibanez J."/>
            <person name="Schneider B.W."/>
            <person name="Sisson I."/>
            <person name="Smith M."/>
            <person name="Sodergren E."/>
            <person name="Song X.-Z."/>
            <person name="Song B.B."/>
            <person name="Summersgill H."/>
            <person name="Thelus R."/>
            <person name="Thornton R.D."/>
            <person name="Trejos Z.Y."/>
            <person name="Usmani K."/>
            <person name="Vattathil S."/>
            <person name="Villasana D."/>
            <person name="Walker D.L."/>
            <person name="Wang S."/>
            <person name="Wang K."/>
            <person name="White C.S."/>
            <person name="Williams A.C."/>
            <person name="Williamson J."/>
            <person name="Wilson K."/>
            <person name="Woghiren I.O."/>
            <person name="Woodworth J.R."/>
            <person name="Worley K.C."/>
            <person name="Wright R.A."/>
            <person name="Wu W."/>
            <person name="Young L."/>
            <person name="Zhang L."/>
            <person name="Zhang J."/>
            <person name="Zhu Y."/>
            <person name="Muzny D.M."/>
            <person name="Weinstock G."/>
            <person name="Gibbs R.A."/>
        </authorList>
    </citation>
    <scope>NUCLEOTIDE SEQUENCE [LARGE SCALE GENOMIC DNA]</scope>
    <source>
        <strain evidence="2">LSR1</strain>
    </source>
</reference>
<dbReference type="Pfam" id="PF05380">
    <property type="entry name" value="Peptidase_A17"/>
    <property type="match status" value="1"/>
</dbReference>
<dbReference type="EnsemblMetazoa" id="XM_029490013.1">
    <property type="protein sequence ID" value="XP_029345873.1"/>
    <property type="gene ID" value="LOC103308427"/>
</dbReference>
<dbReference type="OrthoDB" id="6619879at2759"/>
<dbReference type="Proteomes" id="UP000007819">
    <property type="component" value="Chromosome A2"/>
</dbReference>
<dbReference type="Gene3D" id="3.10.10.10">
    <property type="entry name" value="HIV Type 1 Reverse Transcriptase, subunit A, domain 1"/>
    <property type="match status" value="1"/>
</dbReference>
<accession>A0A8R2JS31</accession>
<dbReference type="GeneID" id="103308427"/>
<dbReference type="KEGG" id="api:103308427"/>
<sequence>MPASKLSPDILNTYNHVELADPEFDNPAPIEFLLGADVYVNILGDCVRVLHARGFPSAFETSLGWVIIGHTTITDSSPCVSLLLSTQPSIDHLMHQFWSIEEPSPPVEPFTDDQKCEEHFTQTSSRDDQGRFSLALPFKSNPSVLGDSYKMATSRFYNLEHKLQRDPDLYALYRDFMKEYEALGHMVISEHPGKYYIPHHAVVKRNGTNIKLRVVFDASAASTSKCSLNDLLYTGPKLQSDITQILHRCRLRRYMFTADICKMYRQIQIHSDDRTYQHIVWRNSPSDELQDYELTTVTYGVSASPYQAIRVLHQLEHDDGHKFPLARKILSTQTYVDDIVSGDDTVSALLQRQADLVQLLMQAGFELKKWSSNSREVLRHIPQGDHAVQPSFDPKDDMSVKILGLHWDPVTDTFSYHTSPVPLTVTKRVVLSTIAKLYDPVGAIAPIIFWAKSLMQTIWQSGLDWDDPLPPSLMTSWGKFASELHLVCEIKLPRHIVVSTRLVTQLLGFCDASERGYAAVVYLRTIDVNGDIKVYFITSKSKVAPLKLGSLDRSLTIPRLELCGALLLAQTIQRLCDTFEGAISISAIYTWTDSQVVLSWLTSTQSHFKIFVTNRLAKINALMPSCRWRYIPSALNPADCVSRGLLPSETVNHPLYWQGPPFLRLIESDWPSETCELIPPSRLPDYKPIDAVTCSVTSLQHPACYD</sequence>